<sequence length="143" mass="15402">MSDTPFRGTTVAFNQYALTIIGVSGSGKSSLALQMMSLGCRLVSDDYTVLKKSGDALIASAPSSIKGKIEVHGIGILAAKTIDEAKVIGIIDLDLTETQRLPLLCYKTIDGIAIRLFHKIEGCHFPAALLQYIKSYGDNQDHM</sequence>
<dbReference type="InterPro" id="IPR011104">
    <property type="entry name" value="Hpr_kin/Pase_C"/>
</dbReference>
<evidence type="ECO:0000313" key="2">
    <source>
        <dbReference type="EMBL" id="NSX54496.1"/>
    </source>
</evidence>
<keyword evidence="3" id="KW-1185">Reference proteome</keyword>
<dbReference type="EMBL" id="JABUFE010000003">
    <property type="protein sequence ID" value="NSX54496.1"/>
    <property type="molecule type" value="Genomic_DNA"/>
</dbReference>
<name>A0ABX2INM7_9RHOB</name>
<reference evidence="2 3" key="1">
    <citation type="submission" date="2020-06" db="EMBL/GenBank/DDBJ databases">
        <title>Sulfitobacter algicola sp. nov., isolated from green algae.</title>
        <authorList>
            <person name="Wang C."/>
        </authorList>
    </citation>
    <scope>NUCLEOTIDE SEQUENCE [LARGE SCALE GENOMIC DNA]</scope>
    <source>
        <strain evidence="2 3">1151</strain>
    </source>
</reference>
<dbReference type="RefSeq" id="WP_174136588.1">
    <property type="nucleotide sequence ID" value="NZ_JABUFE010000003.1"/>
</dbReference>
<organism evidence="2 3">
    <name type="scientific">Parasulfitobacter algicola</name>
    <dbReference type="NCBI Taxonomy" id="2614809"/>
    <lineage>
        <taxon>Bacteria</taxon>
        <taxon>Pseudomonadati</taxon>
        <taxon>Pseudomonadota</taxon>
        <taxon>Alphaproteobacteria</taxon>
        <taxon>Rhodobacterales</taxon>
        <taxon>Roseobacteraceae</taxon>
        <taxon>Parasulfitobacter</taxon>
    </lineage>
</organism>
<accession>A0ABX2INM7</accession>
<dbReference type="SUPFAM" id="SSF53795">
    <property type="entry name" value="PEP carboxykinase-like"/>
    <property type="match status" value="1"/>
</dbReference>
<dbReference type="Gene3D" id="3.40.50.300">
    <property type="entry name" value="P-loop containing nucleotide triphosphate hydrolases"/>
    <property type="match status" value="1"/>
</dbReference>
<dbReference type="GO" id="GO:0016301">
    <property type="term" value="F:kinase activity"/>
    <property type="evidence" value="ECO:0007669"/>
    <property type="project" value="UniProtKB-KW"/>
</dbReference>
<protein>
    <submittedName>
        <fullName evidence="2">Serine kinase</fullName>
    </submittedName>
</protein>
<dbReference type="Pfam" id="PF07475">
    <property type="entry name" value="Hpr_kinase_C"/>
    <property type="match status" value="1"/>
</dbReference>
<feature type="domain" description="HPr kinase/phosphorylase C-terminal" evidence="1">
    <location>
        <begin position="7"/>
        <end position="82"/>
    </location>
</feature>
<gene>
    <name evidence="2" type="ORF">HRQ87_06735</name>
</gene>
<dbReference type="Proteomes" id="UP000777935">
    <property type="component" value="Unassembled WGS sequence"/>
</dbReference>
<proteinExistence type="predicted"/>
<comment type="caution">
    <text evidence="2">The sequence shown here is derived from an EMBL/GenBank/DDBJ whole genome shotgun (WGS) entry which is preliminary data.</text>
</comment>
<dbReference type="InterPro" id="IPR027417">
    <property type="entry name" value="P-loop_NTPase"/>
</dbReference>
<keyword evidence="2" id="KW-0808">Transferase</keyword>
<evidence type="ECO:0000259" key="1">
    <source>
        <dbReference type="Pfam" id="PF07475"/>
    </source>
</evidence>
<keyword evidence="2" id="KW-0418">Kinase</keyword>
<evidence type="ECO:0000313" key="3">
    <source>
        <dbReference type="Proteomes" id="UP000777935"/>
    </source>
</evidence>